<name>A0ABU8IMC5_9BURK</name>
<evidence type="ECO:0000313" key="3">
    <source>
        <dbReference type="Proteomes" id="UP001386437"/>
    </source>
</evidence>
<protein>
    <recommendedName>
        <fullName evidence="4">DUF4148 domain-containing protein</fullName>
    </recommendedName>
</protein>
<evidence type="ECO:0008006" key="4">
    <source>
        <dbReference type="Google" id="ProtNLM"/>
    </source>
</evidence>
<reference evidence="2 3" key="1">
    <citation type="journal article" date="2022" name="Arch. Microbiol.">
        <title>Paraburkholderia bengalensis sp. nov. isolated from roots of Oryza sativa, IR64.</title>
        <authorList>
            <person name="Nag P."/>
            <person name="Mondal N."/>
            <person name="Sarkar J."/>
            <person name="Das S."/>
        </authorList>
    </citation>
    <scope>NUCLEOTIDE SEQUENCE [LARGE SCALE GENOMIC DNA]</scope>
    <source>
        <strain evidence="2 3">IR64_4_BI</strain>
    </source>
</reference>
<dbReference type="EMBL" id="JACFYJ010000006">
    <property type="protein sequence ID" value="MEI5996691.1"/>
    <property type="molecule type" value="Genomic_DNA"/>
</dbReference>
<feature type="signal peptide" evidence="1">
    <location>
        <begin position="1"/>
        <end position="23"/>
    </location>
</feature>
<dbReference type="RefSeq" id="WP_336597104.1">
    <property type="nucleotide sequence ID" value="NZ_JACFYJ010000006.1"/>
</dbReference>
<gene>
    <name evidence="2" type="ORF">H3V53_05575</name>
</gene>
<evidence type="ECO:0000256" key="1">
    <source>
        <dbReference type="SAM" id="SignalP"/>
    </source>
</evidence>
<keyword evidence="3" id="KW-1185">Reference proteome</keyword>
<keyword evidence="1" id="KW-0732">Signal</keyword>
<dbReference type="Proteomes" id="UP001386437">
    <property type="component" value="Unassembled WGS sequence"/>
</dbReference>
<feature type="chain" id="PRO_5045058531" description="DUF4148 domain-containing protein" evidence="1">
    <location>
        <begin position="24"/>
        <end position="91"/>
    </location>
</feature>
<proteinExistence type="predicted"/>
<sequence length="91" mass="9499">MKVKIIAFLLAASSAALATPAFASGYGPAPWYRPDVGAPASQSGQVAQASYMQESHVNMASESAASFGDDEMAHTESGHRAMAVLDEPLDR</sequence>
<accession>A0ABU8IMC5</accession>
<organism evidence="2 3">
    <name type="scientific">Paraburkholderia bengalensis</name>
    <dbReference type="NCBI Taxonomy" id="2747562"/>
    <lineage>
        <taxon>Bacteria</taxon>
        <taxon>Pseudomonadati</taxon>
        <taxon>Pseudomonadota</taxon>
        <taxon>Betaproteobacteria</taxon>
        <taxon>Burkholderiales</taxon>
        <taxon>Burkholderiaceae</taxon>
        <taxon>Paraburkholderia</taxon>
    </lineage>
</organism>
<comment type="caution">
    <text evidence="2">The sequence shown here is derived from an EMBL/GenBank/DDBJ whole genome shotgun (WGS) entry which is preliminary data.</text>
</comment>
<evidence type="ECO:0000313" key="2">
    <source>
        <dbReference type="EMBL" id="MEI5996691.1"/>
    </source>
</evidence>